<sequence length="64" mass="7428">MRPAALFSVTVAALASLAQANRHAKRPVMIQERCWYECDDRCYSKSWNVFIHKKYKNCSMSAPF</sequence>
<name>A0AAD9XW73_COLKA</name>
<evidence type="ECO:0000313" key="3">
    <source>
        <dbReference type="Proteomes" id="UP001281614"/>
    </source>
</evidence>
<gene>
    <name evidence="2" type="ORF">CKAH01_10974</name>
</gene>
<dbReference type="Proteomes" id="UP001281614">
    <property type="component" value="Unassembled WGS sequence"/>
</dbReference>
<evidence type="ECO:0000256" key="1">
    <source>
        <dbReference type="SAM" id="SignalP"/>
    </source>
</evidence>
<protein>
    <submittedName>
        <fullName evidence="2">Uncharacterized protein</fullName>
    </submittedName>
</protein>
<dbReference type="AlphaFoldDB" id="A0AAD9XW73"/>
<evidence type="ECO:0000313" key="2">
    <source>
        <dbReference type="EMBL" id="KAK2728502.1"/>
    </source>
</evidence>
<organism evidence="2 3">
    <name type="scientific">Colletotrichum kahawae</name>
    <name type="common">Coffee berry disease fungus</name>
    <dbReference type="NCBI Taxonomy" id="34407"/>
    <lineage>
        <taxon>Eukaryota</taxon>
        <taxon>Fungi</taxon>
        <taxon>Dikarya</taxon>
        <taxon>Ascomycota</taxon>
        <taxon>Pezizomycotina</taxon>
        <taxon>Sordariomycetes</taxon>
        <taxon>Hypocreomycetidae</taxon>
        <taxon>Glomerellales</taxon>
        <taxon>Glomerellaceae</taxon>
        <taxon>Colletotrichum</taxon>
        <taxon>Colletotrichum gloeosporioides species complex</taxon>
    </lineage>
</organism>
<accession>A0AAD9XW73</accession>
<feature type="chain" id="PRO_5042237059" evidence="1">
    <location>
        <begin position="21"/>
        <end position="64"/>
    </location>
</feature>
<proteinExistence type="predicted"/>
<keyword evidence="3" id="KW-1185">Reference proteome</keyword>
<feature type="signal peptide" evidence="1">
    <location>
        <begin position="1"/>
        <end position="20"/>
    </location>
</feature>
<dbReference type="EMBL" id="VYYT01000880">
    <property type="protein sequence ID" value="KAK2728502.1"/>
    <property type="molecule type" value="Genomic_DNA"/>
</dbReference>
<keyword evidence="1" id="KW-0732">Signal</keyword>
<comment type="caution">
    <text evidence="2">The sequence shown here is derived from an EMBL/GenBank/DDBJ whole genome shotgun (WGS) entry which is preliminary data.</text>
</comment>
<reference evidence="2" key="1">
    <citation type="submission" date="2023-02" db="EMBL/GenBank/DDBJ databases">
        <title>Colletotrichum kahawae CIFC_Que2 genome sequencing and assembly.</title>
        <authorList>
            <person name="Baroncelli R."/>
        </authorList>
    </citation>
    <scope>NUCLEOTIDE SEQUENCE</scope>
    <source>
        <strain evidence="2">CIFC_Que2</strain>
    </source>
</reference>